<evidence type="ECO:0000313" key="4">
    <source>
        <dbReference type="EMBL" id="CAD6250686.1"/>
    </source>
</evidence>
<sequence length="1175" mass="131055">MGVPEAVALEIPAVEEGSPTPLARVPPRIRRRLLRAGGSGENGGKAPTAEEIEARLRQAHLRRQQFHEALSSKARRSIKSPSGSSQEEDRGQLLEAKLVAAKQKRLSLLEKEQSRLAKLDKQRHTVKSDAEMRFEREREELGMKVESRVQKAENNRMQLLHARLQRRAALEERTKRYFMQRLTWENKYMERVRSAIQKCNAAEKRRLGLLESKEKRAQGRLLQVQLAAKTASNQRETERSKLKEQLEEKLQKAKQQRAEYLKQRGNPHSSMHSSSVKNGEFLSRKLAKCWRRFRTTRKTTVVLARAFDALGINQRSVVSMPFEELALCIESPAVLQTTKALLDRLESRFAFSQSSSLSEPENINHLLKHLGSPKRRFLPSNVGRSKATLKKAVGNYDSSKLSRYSQRIALCAYMILGHPKSVLSGQGEQEKLLMESATIFVKEFELLVKTVLDALDGACILSPSVLDDATPGCSSYEESSSIVADLKKFRTQLVAFDKAWCAYLYHFVAWKAKDAKSLEDDLIRAACKLELSMIQTCKITNEGESDNLGGDLKAIRKQVAEDQKLLRERIQHLGSEAGIGRMESALSETRSKFFQAKENRSSVATTANVASPSVTCSSGQSNVSETEENCNMDAEKTSRVVKSLFGASSSGYESSKGGKLMSNAAPEKMPTENEQIVNEILHDIHGSFADISDGTGTVEGDFKIKVKETMEKAFWDMVANSMRGDMPDYGYLVSLVKEIREALEELAPAAWKEEINDNINLEILTQLLESGSQDRQYLGQILQYSLDKLQKLSSPAKELEMKKSHDKLLGELIEGSESNYRDSNSFVLCVIKGLRFTMEELEALKAEVSRARIQLLEPMIKGPGGVEYLQKSFADRYGSPSDALASLPSTARWISSLKDVVEEQWNEHVSSLSILPEADHVQPLVATLRTGHAVPGQLQSVIPAADNAGLPECRGEILGKLIRIGLLQLISSMEGVQRESVPETFMLNWLRLRSVQSKFQQVIVIATSMLVLNQVLVSENPKITPPELESAALELFNVLTRLLDNFPDVGTEKIIEAMMYSSTSRSSLSDHDMMDSRKEMLTRVFLKSLQTDDTIFKKVSQSVYCAFRAITLCGSGEKGRKLTDASLRRIGATNLTARLVKAAEVLIKAAMVSEQVHGPWYAVVVIVNGSATADI</sequence>
<dbReference type="Pfam" id="PF05794">
    <property type="entry name" value="Tcp11"/>
    <property type="match status" value="1"/>
</dbReference>
<dbReference type="OrthoDB" id="276323at2759"/>
<feature type="coiled-coil region" evidence="2">
    <location>
        <begin position="228"/>
        <end position="263"/>
    </location>
</feature>
<name>A0A811PXR1_9POAL</name>
<feature type="region of interest" description="Disordered" evidence="3">
    <location>
        <begin position="612"/>
        <end position="632"/>
    </location>
</feature>
<comment type="similarity">
    <text evidence="1">Belongs to the TCP11 family.</text>
</comment>
<evidence type="ECO:0000313" key="5">
    <source>
        <dbReference type="Proteomes" id="UP000604825"/>
    </source>
</evidence>
<dbReference type="PANTHER" id="PTHR12832">
    <property type="entry name" value="TESTIS-SPECIFIC PROTEIN PBS13 T-COMPLEX 11"/>
    <property type="match status" value="1"/>
</dbReference>
<dbReference type="InterPro" id="IPR008862">
    <property type="entry name" value="Tcp11"/>
</dbReference>
<organism evidence="4 5">
    <name type="scientific">Miscanthus lutarioriparius</name>
    <dbReference type="NCBI Taxonomy" id="422564"/>
    <lineage>
        <taxon>Eukaryota</taxon>
        <taxon>Viridiplantae</taxon>
        <taxon>Streptophyta</taxon>
        <taxon>Embryophyta</taxon>
        <taxon>Tracheophyta</taxon>
        <taxon>Spermatophyta</taxon>
        <taxon>Magnoliopsida</taxon>
        <taxon>Liliopsida</taxon>
        <taxon>Poales</taxon>
        <taxon>Poaceae</taxon>
        <taxon>PACMAD clade</taxon>
        <taxon>Panicoideae</taxon>
        <taxon>Andropogonodae</taxon>
        <taxon>Andropogoneae</taxon>
        <taxon>Saccharinae</taxon>
        <taxon>Miscanthus</taxon>
    </lineage>
</organism>
<feature type="region of interest" description="Disordered" evidence="3">
    <location>
        <begin position="67"/>
        <end position="91"/>
    </location>
</feature>
<dbReference type="PANTHER" id="PTHR12832:SF31">
    <property type="entry name" value="OS02G0556700 PROTEIN"/>
    <property type="match status" value="1"/>
</dbReference>
<feature type="compositionally biased region" description="Polar residues" evidence="3">
    <location>
        <begin position="612"/>
        <end position="624"/>
    </location>
</feature>
<evidence type="ECO:0000256" key="1">
    <source>
        <dbReference type="ARBA" id="ARBA00010954"/>
    </source>
</evidence>
<evidence type="ECO:0008006" key="6">
    <source>
        <dbReference type="Google" id="ProtNLM"/>
    </source>
</evidence>
<accession>A0A811PXR1</accession>
<evidence type="ECO:0000256" key="3">
    <source>
        <dbReference type="SAM" id="MobiDB-lite"/>
    </source>
</evidence>
<dbReference type="AlphaFoldDB" id="A0A811PXR1"/>
<proteinExistence type="inferred from homology"/>
<evidence type="ECO:0000256" key="2">
    <source>
        <dbReference type="SAM" id="Coils"/>
    </source>
</evidence>
<dbReference type="EMBL" id="CAJGYO010000008">
    <property type="protein sequence ID" value="CAD6250686.1"/>
    <property type="molecule type" value="Genomic_DNA"/>
</dbReference>
<protein>
    <recommendedName>
        <fullName evidence="6">T-complex protein 11</fullName>
    </recommendedName>
</protein>
<comment type="caution">
    <text evidence="4">The sequence shown here is derived from an EMBL/GenBank/DDBJ whole genome shotgun (WGS) entry which is preliminary data.</text>
</comment>
<keyword evidence="5" id="KW-1185">Reference proteome</keyword>
<reference evidence="4" key="1">
    <citation type="submission" date="2020-10" db="EMBL/GenBank/DDBJ databases">
        <authorList>
            <person name="Han B."/>
            <person name="Lu T."/>
            <person name="Zhao Q."/>
            <person name="Huang X."/>
            <person name="Zhao Y."/>
        </authorList>
    </citation>
    <scope>NUCLEOTIDE SEQUENCE</scope>
</reference>
<dbReference type="Proteomes" id="UP000604825">
    <property type="component" value="Unassembled WGS sequence"/>
</dbReference>
<gene>
    <name evidence="4" type="ORF">NCGR_LOCUS34460</name>
</gene>
<keyword evidence="2" id="KW-0175">Coiled coil</keyword>
<dbReference type="GO" id="GO:0007165">
    <property type="term" value="P:signal transduction"/>
    <property type="evidence" value="ECO:0007669"/>
    <property type="project" value="TreeGrafter"/>
</dbReference>
<feature type="region of interest" description="Disordered" evidence="3">
    <location>
        <begin position="1"/>
        <end position="28"/>
    </location>
</feature>